<dbReference type="PANTHER" id="PTHR43065:SF10">
    <property type="entry name" value="PEROXIDE STRESS-ACTIVATED HISTIDINE KINASE MAK3"/>
    <property type="match status" value="1"/>
</dbReference>
<dbReference type="AlphaFoldDB" id="A0A3S4UVL0"/>
<dbReference type="NCBIfam" id="TIGR00229">
    <property type="entry name" value="sensory_box"/>
    <property type="match status" value="1"/>
</dbReference>
<evidence type="ECO:0000256" key="7">
    <source>
        <dbReference type="ARBA" id="ARBA00022840"/>
    </source>
</evidence>
<comment type="caution">
    <text evidence="11">The sequence shown here is derived from an EMBL/GenBank/DDBJ whole genome shotgun (WGS) entry which is preliminary data.</text>
</comment>
<feature type="domain" description="Histidine kinase" evidence="10">
    <location>
        <begin position="314"/>
        <end position="530"/>
    </location>
</feature>
<evidence type="ECO:0000256" key="2">
    <source>
        <dbReference type="ARBA" id="ARBA00012438"/>
    </source>
</evidence>
<keyword evidence="12" id="KW-1185">Reference proteome</keyword>
<organism evidence="11 12">
    <name type="scientific">Neorhizobium lilium</name>
    <dbReference type="NCBI Taxonomy" id="2503024"/>
    <lineage>
        <taxon>Bacteria</taxon>
        <taxon>Pseudomonadati</taxon>
        <taxon>Pseudomonadota</taxon>
        <taxon>Alphaproteobacteria</taxon>
        <taxon>Hyphomicrobiales</taxon>
        <taxon>Rhizobiaceae</taxon>
        <taxon>Rhizobium/Agrobacterium group</taxon>
        <taxon>Neorhizobium</taxon>
    </lineage>
</organism>
<dbReference type="Gene3D" id="3.30.450.20">
    <property type="entry name" value="PAS domain"/>
    <property type="match status" value="1"/>
</dbReference>
<dbReference type="InterPro" id="IPR003594">
    <property type="entry name" value="HATPase_dom"/>
</dbReference>
<evidence type="ECO:0000256" key="4">
    <source>
        <dbReference type="ARBA" id="ARBA00022679"/>
    </source>
</evidence>
<keyword evidence="9" id="KW-1133">Transmembrane helix</keyword>
<dbReference type="SUPFAM" id="SSF47384">
    <property type="entry name" value="Homodimeric domain of signal transducing histidine kinase"/>
    <property type="match status" value="1"/>
</dbReference>
<evidence type="ECO:0000259" key="10">
    <source>
        <dbReference type="PROSITE" id="PS50109"/>
    </source>
</evidence>
<dbReference type="InterPro" id="IPR004358">
    <property type="entry name" value="Sig_transdc_His_kin-like_C"/>
</dbReference>
<reference evidence="11 12" key="1">
    <citation type="submission" date="2019-01" db="EMBL/GenBank/DDBJ databases">
        <title>The draft genome of Rhizobium sp. 24NR.</title>
        <authorList>
            <person name="Liu L."/>
            <person name="Liang L."/>
            <person name="Shi S."/>
            <person name="Xu L."/>
            <person name="Wang X."/>
            <person name="Li L."/>
            <person name="Zhang X."/>
        </authorList>
    </citation>
    <scope>NUCLEOTIDE SEQUENCE [LARGE SCALE GENOMIC DNA]</scope>
    <source>
        <strain evidence="11 12">24NR</strain>
    </source>
</reference>
<evidence type="ECO:0000313" key="12">
    <source>
        <dbReference type="Proteomes" id="UP000287687"/>
    </source>
</evidence>
<feature type="transmembrane region" description="Helical" evidence="9">
    <location>
        <begin position="33"/>
        <end position="63"/>
    </location>
</feature>
<dbReference type="InterPro" id="IPR035965">
    <property type="entry name" value="PAS-like_dom_sf"/>
</dbReference>
<dbReference type="OrthoDB" id="226486at2"/>
<keyword evidence="9" id="KW-0472">Membrane</keyword>
<accession>A0A3S4UVL0</accession>
<comment type="catalytic activity">
    <reaction evidence="1">
        <text>ATP + protein L-histidine = ADP + protein N-phospho-L-histidine.</text>
        <dbReference type="EC" id="2.7.13.3"/>
    </reaction>
</comment>
<evidence type="ECO:0000256" key="3">
    <source>
        <dbReference type="ARBA" id="ARBA00022553"/>
    </source>
</evidence>
<keyword evidence="9" id="KW-0812">Transmembrane</keyword>
<evidence type="ECO:0000256" key="5">
    <source>
        <dbReference type="ARBA" id="ARBA00022741"/>
    </source>
</evidence>
<dbReference type="Gene3D" id="1.10.287.130">
    <property type="match status" value="1"/>
</dbReference>
<protein>
    <recommendedName>
        <fullName evidence="2">histidine kinase</fullName>
        <ecNumber evidence="2">2.7.13.3</ecNumber>
    </recommendedName>
</protein>
<sequence>MDLRLDMEPTDRPKVRDEASAIPGEARYVAACVLLGLAIFVIDSFTLLGSAVAVLYVLVIVMASQLGGSLVIKKVSFVCAIATMVAFALVHGAHPETQALLRLIFSLAANGVTTAILLRREVEIENRRAAEASLNASEHRYKIIFDTLAVAIWEHDFTDVKRELQTLRQQGIRDLRQYIADHPEFVVKLRKLARITNVNQTALKLMGVASKKEFFANLDMFLWEMDQSFAKCLIALDEGRLSFQSETKLRNRHGRLIPVIVALNFPADGQGLERIQGSIVDITERLAFQEAIEASRRELEHASRAAMIGEISASIAHEVNQPLSATMNYLQAALRWMDREEPDLDETKKAIQRALVSTEHSADVVKRVRMLLGKAKSDTAEIDIETAILDAVRLKRADLSSHGTKLSLDLSRRIPLIQGDRILLQQAFLNIITNAMQAMDAVEPEGRTLSIESIPGASDIVIRISDSGPGLGDNSGESLFRAFNTTKENGMGLGLAMCRSIVAAHGGAISIANRSDARGAVVEISLPGIAAADQSAAGGD</sequence>
<evidence type="ECO:0000256" key="8">
    <source>
        <dbReference type="ARBA" id="ARBA00023012"/>
    </source>
</evidence>
<evidence type="ECO:0000256" key="1">
    <source>
        <dbReference type="ARBA" id="ARBA00000085"/>
    </source>
</evidence>
<dbReference type="Proteomes" id="UP000287687">
    <property type="component" value="Unassembled WGS sequence"/>
</dbReference>
<evidence type="ECO:0000256" key="6">
    <source>
        <dbReference type="ARBA" id="ARBA00022777"/>
    </source>
</evidence>
<dbReference type="InterPro" id="IPR003661">
    <property type="entry name" value="HisK_dim/P_dom"/>
</dbReference>
<keyword evidence="5" id="KW-0547">Nucleotide-binding</keyword>
<dbReference type="EMBL" id="SBIP01000001">
    <property type="protein sequence ID" value="RWX81763.1"/>
    <property type="molecule type" value="Genomic_DNA"/>
</dbReference>
<proteinExistence type="predicted"/>
<dbReference type="SUPFAM" id="SSF55785">
    <property type="entry name" value="PYP-like sensor domain (PAS domain)"/>
    <property type="match status" value="1"/>
</dbReference>
<dbReference type="SMART" id="SM00388">
    <property type="entry name" value="HisKA"/>
    <property type="match status" value="1"/>
</dbReference>
<dbReference type="PRINTS" id="PR00344">
    <property type="entry name" value="BCTRLSENSOR"/>
</dbReference>
<feature type="transmembrane region" description="Helical" evidence="9">
    <location>
        <begin position="75"/>
        <end position="93"/>
    </location>
</feature>
<keyword evidence="3" id="KW-0597">Phosphoprotein</keyword>
<dbReference type="CDD" id="cd00082">
    <property type="entry name" value="HisKA"/>
    <property type="match status" value="1"/>
</dbReference>
<dbReference type="SUPFAM" id="SSF55874">
    <property type="entry name" value="ATPase domain of HSP90 chaperone/DNA topoisomerase II/histidine kinase"/>
    <property type="match status" value="1"/>
</dbReference>
<evidence type="ECO:0000313" key="11">
    <source>
        <dbReference type="EMBL" id="RWX81763.1"/>
    </source>
</evidence>
<dbReference type="PANTHER" id="PTHR43065">
    <property type="entry name" value="SENSOR HISTIDINE KINASE"/>
    <property type="match status" value="1"/>
</dbReference>
<keyword evidence="6 11" id="KW-0418">Kinase</keyword>
<evidence type="ECO:0000256" key="9">
    <source>
        <dbReference type="SAM" id="Phobius"/>
    </source>
</evidence>
<dbReference type="Pfam" id="PF02518">
    <property type="entry name" value="HATPase_c"/>
    <property type="match status" value="1"/>
</dbReference>
<dbReference type="Gene3D" id="3.30.565.10">
    <property type="entry name" value="Histidine kinase-like ATPase, C-terminal domain"/>
    <property type="match status" value="1"/>
</dbReference>
<keyword evidence="4" id="KW-0808">Transferase</keyword>
<dbReference type="InterPro" id="IPR005467">
    <property type="entry name" value="His_kinase_dom"/>
</dbReference>
<dbReference type="GO" id="GO:0000155">
    <property type="term" value="F:phosphorelay sensor kinase activity"/>
    <property type="evidence" value="ECO:0007669"/>
    <property type="project" value="InterPro"/>
</dbReference>
<dbReference type="InterPro" id="IPR036097">
    <property type="entry name" value="HisK_dim/P_sf"/>
</dbReference>
<name>A0A3S4UVL0_9HYPH</name>
<dbReference type="EC" id="2.7.13.3" evidence="2"/>
<dbReference type="InterPro" id="IPR036890">
    <property type="entry name" value="HATPase_C_sf"/>
</dbReference>
<gene>
    <name evidence="11" type="ORF">EPK99_05795</name>
</gene>
<dbReference type="GO" id="GO:0005524">
    <property type="term" value="F:ATP binding"/>
    <property type="evidence" value="ECO:0007669"/>
    <property type="project" value="UniProtKB-KW"/>
</dbReference>
<keyword evidence="8" id="KW-0902">Two-component regulatory system</keyword>
<dbReference type="RefSeq" id="WP_128441940.1">
    <property type="nucleotide sequence ID" value="NZ_SBIP01000001.1"/>
</dbReference>
<dbReference type="Pfam" id="PF00512">
    <property type="entry name" value="HisKA"/>
    <property type="match status" value="1"/>
</dbReference>
<keyword evidence="7" id="KW-0067">ATP-binding</keyword>
<dbReference type="InterPro" id="IPR000014">
    <property type="entry name" value="PAS"/>
</dbReference>
<dbReference type="PROSITE" id="PS50109">
    <property type="entry name" value="HIS_KIN"/>
    <property type="match status" value="1"/>
</dbReference>
<dbReference type="SMART" id="SM00387">
    <property type="entry name" value="HATPase_c"/>
    <property type="match status" value="1"/>
</dbReference>